<evidence type="ECO:0000256" key="8">
    <source>
        <dbReference type="SAM" id="MobiDB-lite"/>
    </source>
</evidence>
<dbReference type="InterPro" id="IPR003593">
    <property type="entry name" value="AAA+_ATPase"/>
</dbReference>
<dbReference type="InterPro" id="IPR003439">
    <property type="entry name" value="ABC_transporter-like_ATP-bd"/>
</dbReference>
<evidence type="ECO:0000256" key="7">
    <source>
        <dbReference type="ARBA" id="ARBA00023136"/>
    </source>
</evidence>
<dbReference type="GO" id="GO:0005524">
    <property type="term" value="F:ATP binding"/>
    <property type="evidence" value="ECO:0007669"/>
    <property type="project" value="UniProtKB-KW"/>
</dbReference>
<dbReference type="PANTHER" id="PTHR43297">
    <property type="entry name" value="OLIGOPEPTIDE TRANSPORT ATP-BINDING PROTEIN APPD"/>
    <property type="match status" value="1"/>
</dbReference>
<comment type="subcellular location">
    <subcellularLocation>
        <location evidence="1">Cell inner membrane</location>
        <topology evidence="1">Peripheral membrane protein</topology>
    </subcellularLocation>
</comment>
<comment type="caution">
    <text evidence="10">The sequence shown here is derived from an EMBL/GenBank/DDBJ whole genome shotgun (WGS) entry which is preliminary data.</text>
</comment>
<dbReference type="Pfam" id="PF00005">
    <property type="entry name" value="ABC_tran"/>
    <property type="match status" value="1"/>
</dbReference>
<reference evidence="10" key="2">
    <citation type="submission" date="2021-08" db="EMBL/GenBank/DDBJ databases">
        <authorList>
            <person name="Tani A."/>
            <person name="Ola A."/>
            <person name="Ogura Y."/>
            <person name="Katsura K."/>
            <person name="Hayashi T."/>
        </authorList>
    </citation>
    <scope>NUCLEOTIDE SEQUENCE</scope>
    <source>
        <strain evidence="10">KCTC 52305</strain>
    </source>
</reference>
<dbReference type="PANTHER" id="PTHR43297:SF2">
    <property type="entry name" value="DIPEPTIDE TRANSPORT ATP-BINDING PROTEIN DPPD"/>
    <property type="match status" value="1"/>
</dbReference>
<dbReference type="PROSITE" id="PS00211">
    <property type="entry name" value="ABC_TRANSPORTER_1"/>
    <property type="match status" value="1"/>
</dbReference>
<dbReference type="PROSITE" id="PS50893">
    <property type="entry name" value="ABC_TRANSPORTER_2"/>
    <property type="match status" value="1"/>
</dbReference>
<dbReference type="CDD" id="cd03257">
    <property type="entry name" value="ABC_NikE_OppD_transporters"/>
    <property type="match status" value="1"/>
</dbReference>
<dbReference type="Proteomes" id="UP001055167">
    <property type="component" value="Unassembled WGS sequence"/>
</dbReference>
<keyword evidence="11" id="KW-1185">Reference proteome</keyword>
<feature type="region of interest" description="Disordered" evidence="8">
    <location>
        <begin position="304"/>
        <end position="326"/>
    </location>
</feature>
<evidence type="ECO:0000256" key="4">
    <source>
        <dbReference type="ARBA" id="ARBA00022475"/>
    </source>
</evidence>
<dbReference type="InterPro" id="IPR050388">
    <property type="entry name" value="ABC_Ni/Peptide_Import"/>
</dbReference>
<keyword evidence="5" id="KW-0547">Nucleotide-binding</keyword>
<dbReference type="RefSeq" id="WP_128562950.1">
    <property type="nucleotide sequence ID" value="NZ_BPQH01000002.1"/>
</dbReference>
<gene>
    <name evidence="10" type="primary">dppD_1</name>
    <name evidence="10" type="ORF">OPKNFCMD_0975</name>
</gene>
<dbReference type="Pfam" id="PF08352">
    <property type="entry name" value="oligo_HPY"/>
    <property type="match status" value="1"/>
</dbReference>
<dbReference type="InterPro" id="IPR027417">
    <property type="entry name" value="P-loop_NTPase"/>
</dbReference>
<dbReference type="SMART" id="SM00382">
    <property type="entry name" value="AAA"/>
    <property type="match status" value="1"/>
</dbReference>
<keyword evidence="3" id="KW-0813">Transport</keyword>
<dbReference type="SUPFAM" id="SSF52540">
    <property type="entry name" value="P-loop containing nucleoside triphosphate hydrolases"/>
    <property type="match status" value="1"/>
</dbReference>
<accession>A0ABQ4QSG8</accession>
<feature type="domain" description="ABC transporter" evidence="9">
    <location>
        <begin position="7"/>
        <end position="257"/>
    </location>
</feature>
<proteinExistence type="inferred from homology"/>
<evidence type="ECO:0000313" key="10">
    <source>
        <dbReference type="EMBL" id="GJD48258.1"/>
    </source>
</evidence>
<reference evidence="10" key="1">
    <citation type="journal article" date="2021" name="Front. Microbiol.">
        <title>Comprehensive Comparative Genomics and Phenotyping of Methylobacterium Species.</title>
        <authorList>
            <person name="Alessa O."/>
            <person name="Ogura Y."/>
            <person name="Fujitani Y."/>
            <person name="Takami H."/>
            <person name="Hayashi T."/>
            <person name="Sahin N."/>
            <person name="Tani A."/>
        </authorList>
    </citation>
    <scope>NUCLEOTIDE SEQUENCE</scope>
    <source>
        <strain evidence="10">KCTC 52305</strain>
    </source>
</reference>
<keyword evidence="6 10" id="KW-0067">ATP-binding</keyword>
<comment type="similarity">
    <text evidence="2">Belongs to the ABC transporter superfamily.</text>
</comment>
<keyword evidence="4" id="KW-1003">Cell membrane</keyword>
<dbReference type="Gene3D" id="3.40.50.300">
    <property type="entry name" value="P-loop containing nucleotide triphosphate hydrolases"/>
    <property type="match status" value="1"/>
</dbReference>
<evidence type="ECO:0000313" key="11">
    <source>
        <dbReference type="Proteomes" id="UP001055167"/>
    </source>
</evidence>
<evidence type="ECO:0000256" key="6">
    <source>
        <dbReference type="ARBA" id="ARBA00022840"/>
    </source>
</evidence>
<evidence type="ECO:0000256" key="3">
    <source>
        <dbReference type="ARBA" id="ARBA00022448"/>
    </source>
</evidence>
<dbReference type="NCBIfam" id="TIGR01727">
    <property type="entry name" value="oligo_HPY"/>
    <property type="match status" value="1"/>
</dbReference>
<protein>
    <submittedName>
        <fullName evidence="10">Dipeptide transport ATP-binding protein DppD</fullName>
    </submittedName>
</protein>
<keyword evidence="7" id="KW-0472">Membrane</keyword>
<evidence type="ECO:0000259" key="9">
    <source>
        <dbReference type="PROSITE" id="PS50893"/>
    </source>
</evidence>
<evidence type="ECO:0000256" key="1">
    <source>
        <dbReference type="ARBA" id="ARBA00004417"/>
    </source>
</evidence>
<evidence type="ECO:0000256" key="5">
    <source>
        <dbReference type="ARBA" id="ARBA00022741"/>
    </source>
</evidence>
<evidence type="ECO:0000256" key="2">
    <source>
        <dbReference type="ARBA" id="ARBA00005417"/>
    </source>
</evidence>
<feature type="compositionally biased region" description="Basic and acidic residues" evidence="8">
    <location>
        <begin position="304"/>
        <end position="315"/>
    </location>
</feature>
<dbReference type="InterPro" id="IPR013563">
    <property type="entry name" value="Oligopep_ABC_C"/>
</dbReference>
<name>A0ABQ4QSG8_9HYPH</name>
<dbReference type="EMBL" id="BPQH01000002">
    <property type="protein sequence ID" value="GJD48258.1"/>
    <property type="molecule type" value="Genomic_DNA"/>
</dbReference>
<organism evidence="10 11">
    <name type="scientific">Methylobacterium crusticola</name>
    <dbReference type="NCBI Taxonomy" id="1697972"/>
    <lineage>
        <taxon>Bacteria</taxon>
        <taxon>Pseudomonadati</taxon>
        <taxon>Pseudomonadota</taxon>
        <taxon>Alphaproteobacteria</taxon>
        <taxon>Hyphomicrobiales</taxon>
        <taxon>Methylobacteriaceae</taxon>
        <taxon>Methylobacterium</taxon>
    </lineage>
</organism>
<dbReference type="InterPro" id="IPR017871">
    <property type="entry name" value="ABC_transporter-like_CS"/>
</dbReference>
<sequence>MTADVALAVADLRTHFFTRAGVVKAVDGVSFTLRGGEVLGLVGESGSGKSITGFSILGLVDDPGRIVGGSIRYRGRELVGLRAAELRAVRGREIAMVFQDPMMTLNPMLAIGRQMDLALAAHGGRPAAARRARSVEILGRLGIPEPARRLAAYPHELSGGMRQRVAIACALLNRPSVIIADEPTTALDVSIQAQILREMTDLVRDTGVAMIWISHDLAVVSSVAQRVAVMYAGRIVEDGPVTAVLRGPRHPYTRGLLDSLPAQGRPGEPLAQIPGTTPSLLTRPAGCPFHPRCGRATEPCRTAEPERRADGEHGFRCHNPLPEAAP</sequence>